<protein>
    <submittedName>
        <fullName evidence="1">Uncharacterized protein</fullName>
    </submittedName>
</protein>
<dbReference type="EMBL" id="HACG01037402">
    <property type="protein sequence ID" value="CEK84267.1"/>
    <property type="molecule type" value="Transcribed_RNA"/>
</dbReference>
<gene>
    <name evidence="1" type="primary">ORF141753</name>
</gene>
<name>A0A0B7AUG1_9EUPU</name>
<proteinExistence type="predicted"/>
<accession>A0A0B7AUG1</accession>
<reference evidence="1" key="1">
    <citation type="submission" date="2014-12" db="EMBL/GenBank/DDBJ databases">
        <title>Insight into the proteome of Arion vulgaris.</title>
        <authorList>
            <person name="Aradska J."/>
            <person name="Bulat T."/>
            <person name="Smidak R."/>
            <person name="Sarate P."/>
            <person name="Gangsoo J."/>
            <person name="Sialana F."/>
            <person name="Bilban M."/>
            <person name="Lubec G."/>
        </authorList>
    </citation>
    <scope>NUCLEOTIDE SEQUENCE</scope>
    <source>
        <tissue evidence="1">Skin</tissue>
    </source>
</reference>
<sequence length="68" mass="8012">MIMLKTKLKRLLIVNEQEEDKTICNHVEIKHHEVDKIAVLPYFITMSRDRHCGHGWSREDRPSESLGV</sequence>
<dbReference type="AlphaFoldDB" id="A0A0B7AUG1"/>
<evidence type="ECO:0000313" key="1">
    <source>
        <dbReference type="EMBL" id="CEK84267.1"/>
    </source>
</evidence>
<organism evidence="1">
    <name type="scientific">Arion vulgaris</name>
    <dbReference type="NCBI Taxonomy" id="1028688"/>
    <lineage>
        <taxon>Eukaryota</taxon>
        <taxon>Metazoa</taxon>
        <taxon>Spiralia</taxon>
        <taxon>Lophotrochozoa</taxon>
        <taxon>Mollusca</taxon>
        <taxon>Gastropoda</taxon>
        <taxon>Heterobranchia</taxon>
        <taxon>Euthyneura</taxon>
        <taxon>Panpulmonata</taxon>
        <taxon>Eupulmonata</taxon>
        <taxon>Stylommatophora</taxon>
        <taxon>Helicina</taxon>
        <taxon>Arionoidea</taxon>
        <taxon>Arionidae</taxon>
        <taxon>Arion</taxon>
    </lineage>
</organism>